<name>A0A916RSK4_9BACT</name>
<dbReference type="GO" id="GO:0016209">
    <property type="term" value="F:antioxidant activity"/>
    <property type="evidence" value="ECO:0007669"/>
    <property type="project" value="InterPro"/>
</dbReference>
<dbReference type="PROSITE" id="PS51352">
    <property type="entry name" value="THIOREDOXIN_2"/>
    <property type="match status" value="1"/>
</dbReference>
<evidence type="ECO:0000313" key="2">
    <source>
        <dbReference type="EMBL" id="GGA65387.1"/>
    </source>
</evidence>
<proteinExistence type="predicted"/>
<dbReference type="Pfam" id="PF00578">
    <property type="entry name" value="AhpC-TSA"/>
    <property type="match status" value="1"/>
</dbReference>
<evidence type="ECO:0000259" key="1">
    <source>
        <dbReference type="PROSITE" id="PS51352"/>
    </source>
</evidence>
<dbReference type="InterPro" id="IPR013766">
    <property type="entry name" value="Thioredoxin_domain"/>
</dbReference>
<dbReference type="InterPro" id="IPR050553">
    <property type="entry name" value="Thioredoxin_ResA/DsbE_sf"/>
</dbReference>
<accession>A0A916RSK4</accession>
<evidence type="ECO:0000313" key="3">
    <source>
        <dbReference type="Proteomes" id="UP000648801"/>
    </source>
</evidence>
<protein>
    <submittedName>
        <fullName evidence="2">Thioredoxin</fullName>
    </submittedName>
</protein>
<gene>
    <name evidence="2" type="primary">tlpA</name>
    <name evidence="2" type="ORF">GCM10011507_16200</name>
</gene>
<dbReference type="PANTHER" id="PTHR42852:SF17">
    <property type="entry name" value="THIOREDOXIN-LIKE PROTEIN HI_1115"/>
    <property type="match status" value="1"/>
</dbReference>
<feature type="domain" description="Thioredoxin" evidence="1">
    <location>
        <begin position="7"/>
        <end position="148"/>
    </location>
</feature>
<dbReference type="GO" id="GO:0016491">
    <property type="term" value="F:oxidoreductase activity"/>
    <property type="evidence" value="ECO:0007669"/>
    <property type="project" value="InterPro"/>
</dbReference>
<reference evidence="2" key="2">
    <citation type="submission" date="2020-09" db="EMBL/GenBank/DDBJ databases">
        <authorList>
            <person name="Sun Q."/>
            <person name="Zhou Y."/>
        </authorList>
    </citation>
    <scope>NUCLEOTIDE SEQUENCE</scope>
    <source>
        <strain evidence="2">CGMCC 1.15447</strain>
    </source>
</reference>
<keyword evidence="3" id="KW-1185">Reference proteome</keyword>
<dbReference type="InterPro" id="IPR000866">
    <property type="entry name" value="AhpC/TSA"/>
</dbReference>
<organism evidence="2 3">
    <name type="scientific">Edaphobacter acidisoli</name>
    <dbReference type="NCBI Taxonomy" id="2040573"/>
    <lineage>
        <taxon>Bacteria</taxon>
        <taxon>Pseudomonadati</taxon>
        <taxon>Acidobacteriota</taxon>
        <taxon>Terriglobia</taxon>
        <taxon>Terriglobales</taxon>
        <taxon>Acidobacteriaceae</taxon>
        <taxon>Edaphobacter</taxon>
    </lineage>
</organism>
<dbReference type="InterPro" id="IPR036249">
    <property type="entry name" value="Thioredoxin-like_sf"/>
</dbReference>
<dbReference type="SUPFAM" id="SSF52833">
    <property type="entry name" value="Thioredoxin-like"/>
    <property type="match status" value="1"/>
</dbReference>
<dbReference type="AlphaFoldDB" id="A0A916RSK4"/>
<dbReference type="CDD" id="cd02966">
    <property type="entry name" value="TlpA_like_family"/>
    <property type="match status" value="1"/>
</dbReference>
<dbReference type="Gene3D" id="3.40.30.10">
    <property type="entry name" value="Glutaredoxin"/>
    <property type="match status" value="1"/>
</dbReference>
<sequence length="149" mass="17277">MRPPNLQRQPEAASDLIYRTLDGEQQHLAATKGQVVFLDLWGTWCIQCVAEMPTVQKLYDHYKDDPQVKFLIVSRMDSPFAVRSYARRNHLHLPFYVTEDEDIPQSMRLNQYPSTFIYAKDGTLVSKHAGAADWSDPSVFRFIDQLKDQ</sequence>
<dbReference type="Proteomes" id="UP000648801">
    <property type="component" value="Unassembled WGS sequence"/>
</dbReference>
<dbReference type="PANTHER" id="PTHR42852">
    <property type="entry name" value="THIOL:DISULFIDE INTERCHANGE PROTEIN DSBE"/>
    <property type="match status" value="1"/>
</dbReference>
<reference evidence="2" key="1">
    <citation type="journal article" date="2014" name="Int. J. Syst. Evol. Microbiol.">
        <title>Complete genome sequence of Corynebacterium casei LMG S-19264T (=DSM 44701T), isolated from a smear-ripened cheese.</title>
        <authorList>
            <consortium name="US DOE Joint Genome Institute (JGI-PGF)"/>
            <person name="Walter F."/>
            <person name="Albersmeier A."/>
            <person name="Kalinowski J."/>
            <person name="Ruckert C."/>
        </authorList>
    </citation>
    <scope>NUCLEOTIDE SEQUENCE</scope>
    <source>
        <strain evidence="2">CGMCC 1.15447</strain>
    </source>
</reference>
<comment type="caution">
    <text evidence="2">The sequence shown here is derived from an EMBL/GenBank/DDBJ whole genome shotgun (WGS) entry which is preliminary data.</text>
</comment>
<dbReference type="EMBL" id="BMJB01000001">
    <property type="protein sequence ID" value="GGA65387.1"/>
    <property type="molecule type" value="Genomic_DNA"/>
</dbReference>